<dbReference type="Proteomes" id="UP000515180">
    <property type="component" value="Unplaced"/>
</dbReference>
<feature type="transmembrane region" description="Helical" evidence="3">
    <location>
        <begin position="16"/>
        <end position="37"/>
    </location>
</feature>
<dbReference type="SUPFAM" id="SSF51905">
    <property type="entry name" value="FAD/NAD(P)-binding domain"/>
    <property type="match status" value="1"/>
</dbReference>
<accession>A0A6P8M3Y5</accession>
<dbReference type="InterPro" id="IPR012132">
    <property type="entry name" value="GMC_OxRdtase"/>
</dbReference>
<evidence type="ECO:0000256" key="1">
    <source>
        <dbReference type="ARBA" id="ARBA00010790"/>
    </source>
</evidence>
<evidence type="ECO:0000313" key="7">
    <source>
        <dbReference type="RefSeq" id="XP_033180076.1"/>
    </source>
</evidence>
<evidence type="ECO:0000259" key="5">
    <source>
        <dbReference type="PROSITE" id="PS00624"/>
    </source>
</evidence>
<evidence type="ECO:0000313" key="6">
    <source>
        <dbReference type="Proteomes" id="UP000515180"/>
    </source>
</evidence>
<protein>
    <submittedName>
        <fullName evidence="7">Glucose dehydrogenase [FAD, quinone]-like</fullName>
    </submittedName>
</protein>
<dbReference type="Gene3D" id="3.50.50.60">
    <property type="entry name" value="FAD/NAD(P)-binding domain"/>
    <property type="match status" value="1"/>
</dbReference>
<proteinExistence type="inferred from homology"/>
<keyword evidence="3" id="KW-0472">Membrane</keyword>
<dbReference type="OrthoDB" id="269227at2759"/>
<feature type="domain" description="Glucose-methanol-choline oxidoreductase N-terminal" evidence="4">
    <location>
        <begin position="127"/>
        <end position="150"/>
    </location>
</feature>
<dbReference type="Pfam" id="PF00732">
    <property type="entry name" value="GMC_oxred_N"/>
    <property type="match status" value="1"/>
</dbReference>
<dbReference type="PANTHER" id="PTHR11552:SF227">
    <property type="entry name" value="GLUCOSE DEHYDROGENASE [FAD, QUINONE]-LIKE PROTEIN"/>
    <property type="match status" value="1"/>
</dbReference>
<dbReference type="InterPro" id="IPR036188">
    <property type="entry name" value="FAD/NAD-bd_sf"/>
</dbReference>
<dbReference type="RefSeq" id="XP_033180076.1">
    <property type="nucleotide sequence ID" value="XM_033324185.1"/>
</dbReference>
<keyword evidence="3" id="KW-0812">Transmembrane</keyword>
<dbReference type="AlphaFoldDB" id="A0A6P8M3Y5"/>
<dbReference type="InterPro" id="IPR000172">
    <property type="entry name" value="GMC_OxRdtase_N"/>
</dbReference>
<keyword evidence="2" id="KW-0274">FAD</keyword>
<keyword evidence="2" id="KW-0285">Flavoprotein</keyword>
<evidence type="ECO:0000259" key="4">
    <source>
        <dbReference type="PROSITE" id="PS00623"/>
    </source>
</evidence>
<dbReference type="PROSITE" id="PS00624">
    <property type="entry name" value="GMC_OXRED_2"/>
    <property type="match status" value="1"/>
</dbReference>
<organism evidence="6 7">
    <name type="scientific">Bombus impatiens</name>
    <name type="common">Bumblebee</name>
    <dbReference type="NCBI Taxonomy" id="132113"/>
    <lineage>
        <taxon>Eukaryota</taxon>
        <taxon>Metazoa</taxon>
        <taxon>Ecdysozoa</taxon>
        <taxon>Arthropoda</taxon>
        <taxon>Hexapoda</taxon>
        <taxon>Insecta</taxon>
        <taxon>Pterygota</taxon>
        <taxon>Neoptera</taxon>
        <taxon>Endopterygota</taxon>
        <taxon>Hymenoptera</taxon>
        <taxon>Apocrita</taxon>
        <taxon>Aculeata</taxon>
        <taxon>Apoidea</taxon>
        <taxon>Anthophila</taxon>
        <taxon>Apidae</taxon>
        <taxon>Bombus</taxon>
        <taxon>Pyrobombus</taxon>
    </lineage>
</organism>
<comment type="similarity">
    <text evidence="1 2">Belongs to the GMC oxidoreductase family.</text>
</comment>
<keyword evidence="6" id="KW-1185">Reference proteome</keyword>
<dbReference type="PANTHER" id="PTHR11552">
    <property type="entry name" value="GLUCOSE-METHANOL-CHOLINE GMC OXIDOREDUCTASE"/>
    <property type="match status" value="1"/>
</dbReference>
<dbReference type="GO" id="GO:0016614">
    <property type="term" value="F:oxidoreductase activity, acting on CH-OH group of donors"/>
    <property type="evidence" value="ECO:0007669"/>
    <property type="project" value="InterPro"/>
</dbReference>
<sequence>MDVNHIILEGMKTHSVLSILLGMSLYTVYSIVPYSSYNISSKSLLPTYDFTIVGGGSAGTVMANRLSEVEDWDVLLLEAGADGSAMYDVPTLATNLQRSEIDWNYTTEPNENYCLAMEGGQCRWPRGKVLGGSSGINYMLYVRGAKKDYDIWEQQGNPGWSYQDVLPYFLKSEDNRNHSYAKTPYHSTGGYLTVEKPRWHTPLAAAFIQAGKEMGYENRDINGERHTGFMIPQGTIRDGSRCSTAKAFLRPARMRKNLHVAMEAYVTKILIDPSTKRAYGVEFIRDGETLRVHANKEVIVSGGAINSPQLLMLSGIGPREHLSEHGIPVIQDLRVGHNLQDHIKQTD</sequence>
<dbReference type="GO" id="GO:0050660">
    <property type="term" value="F:flavin adenine dinucleotide binding"/>
    <property type="evidence" value="ECO:0007669"/>
    <property type="project" value="InterPro"/>
</dbReference>
<reference evidence="7" key="1">
    <citation type="submission" date="2025-08" db="UniProtKB">
        <authorList>
            <consortium name="RefSeq"/>
        </authorList>
    </citation>
    <scope>IDENTIFICATION</scope>
</reference>
<gene>
    <name evidence="7" type="primary">LOC100747784</name>
</gene>
<evidence type="ECO:0000256" key="3">
    <source>
        <dbReference type="SAM" id="Phobius"/>
    </source>
</evidence>
<dbReference type="GeneID" id="100747784"/>
<name>A0A6P8M3Y5_BOMIM</name>
<keyword evidence="3" id="KW-1133">Transmembrane helix</keyword>
<evidence type="ECO:0000256" key="2">
    <source>
        <dbReference type="RuleBase" id="RU003968"/>
    </source>
</evidence>
<dbReference type="PROSITE" id="PS00623">
    <property type="entry name" value="GMC_OXRED_1"/>
    <property type="match status" value="1"/>
</dbReference>
<dbReference type="Gene3D" id="3.30.560.10">
    <property type="entry name" value="Glucose Oxidase, domain 3"/>
    <property type="match status" value="1"/>
</dbReference>
<feature type="domain" description="Glucose-methanol-choline oxidoreductase N-terminal" evidence="5">
    <location>
        <begin position="303"/>
        <end position="317"/>
    </location>
</feature>